<keyword evidence="11" id="KW-0238">DNA-binding</keyword>
<dbReference type="EMBL" id="MCGG01000052">
    <property type="protein sequence ID" value="OEJ65373.1"/>
    <property type="molecule type" value="Genomic_DNA"/>
</dbReference>
<dbReference type="SMART" id="SM00487">
    <property type="entry name" value="DEXDc"/>
    <property type="match status" value="1"/>
</dbReference>
<comment type="similarity">
    <text evidence="3">Belongs to the helicase family. RecQ subfamily.</text>
</comment>
<evidence type="ECO:0000256" key="8">
    <source>
        <dbReference type="ARBA" id="ARBA00022806"/>
    </source>
</evidence>
<dbReference type="GO" id="GO:0043590">
    <property type="term" value="C:bacterial nucleoid"/>
    <property type="evidence" value="ECO:0007669"/>
    <property type="project" value="TreeGrafter"/>
</dbReference>
<evidence type="ECO:0000256" key="11">
    <source>
        <dbReference type="ARBA" id="ARBA00023125"/>
    </source>
</evidence>
<dbReference type="GO" id="GO:0030894">
    <property type="term" value="C:replisome"/>
    <property type="evidence" value="ECO:0007669"/>
    <property type="project" value="TreeGrafter"/>
</dbReference>
<protein>
    <recommendedName>
        <fullName evidence="16">DNA helicase RecQ</fullName>
        <ecNumber evidence="16">5.6.2.4</ecNumber>
    </recommendedName>
</protein>
<evidence type="ECO:0000256" key="7">
    <source>
        <dbReference type="ARBA" id="ARBA00022801"/>
    </source>
</evidence>
<dbReference type="PROSITE" id="PS51194">
    <property type="entry name" value="HELICASE_CTER"/>
    <property type="match status" value="1"/>
</dbReference>
<dbReference type="SMART" id="SM00490">
    <property type="entry name" value="HELICc"/>
    <property type="match status" value="1"/>
</dbReference>
<keyword evidence="9" id="KW-0862">Zinc</keyword>
<dbReference type="InterPro" id="IPR036388">
    <property type="entry name" value="WH-like_DNA-bd_sf"/>
</dbReference>
<dbReference type="GO" id="GO:0006310">
    <property type="term" value="P:DNA recombination"/>
    <property type="evidence" value="ECO:0007669"/>
    <property type="project" value="UniProtKB-UniRule"/>
</dbReference>
<evidence type="ECO:0000256" key="2">
    <source>
        <dbReference type="ARBA" id="ARBA00001947"/>
    </source>
</evidence>
<evidence type="ECO:0000259" key="18">
    <source>
        <dbReference type="PROSITE" id="PS51192"/>
    </source>
</evidence>
<name>A0A1E5Q5E1_9PROT</name>
<dbReference type="AlphaFoldDB" id="A0A1E5Q5E1"/>
<dbReference type="SUPFAM" id="SSF47819">
    <property type="entry name" value="HRDC-like"/>
    <property type="match status" value="1"/>
</dbReference>
<dbReference type="InterPro" id="IPR032284">
    <property type="entry name" value="RecQ_Zn-bd"/>
</dbReference>
<keyword evidence="4" id="KW-0479">Metal-binding</keyword>
<proteinExistence type="inferred from homology"/>
<dbReference type="Pfam" id="PF09382">
    <property type="entry name" value="RQC"/>
    <property type="match status" value="1"/>
</dbReference>
<evidence type="ECO:0000256" key="3">
    <source>
        <dbReference type="ARBA" id="ARBA00005446"/>
    </source>
</evidence>
<keyword evidence="21" id="KW-1185">Reference proteome</keyword>
<keyword evidence="7" id="KW-0378">Hydrolase</keyword>
<sequence length="601" mass="66224">MPHQILKDVFGYDSFRPGQFEVVEALLSGEHAMAVMPTGSGKSLCFQIPALVKGGLTIVVSPLVALMEDQVAALKLAGVAAETINSARDRPINVEAWRRVAAGETRLLYLAPERLMTERMLSALTRLPISLIAIDEAHCMSRWGPSFRPEYEALSKLKDQFPGVPIAALTATADTATQEDIAAKLFGGKVKSFVSGFDRPNIRLNVEVRTDPKRQLLDLLKNHEGESGIVYCLSRAKTEKITDLLNQNGVRALAYHAGLSADMRARNQSIFMMEPGVVIVATIAFGMGIDKPDVRFVCHTDMPGNVEAYYQEIGRAGRDGKPAVAHMFYGLDDLRMRRMFIEQEDSDIDHKRREHKRLDALIAYCEAPSCRRQALLAYFEDTIEPCGNCDMCLSPPEMIEGSDTARTLLSACVNTGQMFGQAHLIDIVRGADTEKIRSTGHDQLDAYGRGEDIAKEAWRSIVRQLVAGGFLKIDVTGHGGLSVTAKGQSLLKGETEFHYRKDLVHKANTKKTRASSGGRAAAPTDLNEEDAKLLTQLKDLRTHLAMEREVPAYMIFSDRSLEDMARQKPRTESSFSDIHGVGAAKLKDFAEAFIGVIVENT</sequence>
<dbReference type="GO" id="GO:0003677">
    <property type="term" value="F:DNA binding"/>
    <property type="evidence" value="ECO:0007669"/>
    <property type="project" value="UniProtKB-KW"/>
</dbReference>
<evidence type="ECO:0000313" key="21">
    <source>
        <dbReference type="Proteomes" id="UP000095347"/>
    </source>
</evidence>
<dbReference type="PROSITE" id="PS51192">
    <property type="entry name" value="HELICASE_ATP_BIND_1"/>
    <property type="match status" value="1"/>
</dbReference>
<dbReference type="GO" id="GO:0005524">
    <property type="term" value="F:ATP binding"/>
    <property type="evidence" value="ECO:0007669"/>
    <property type="project" value="UniProtKB-KW"/>
</dbReference>
<keyword evidence="13" id="KW-0234">DNA repair</keyword>
<dbReference type="CDD" id="cd18794">
    <property type="entry name" value="SF2_C_RecQ"/>
    <property type="match status" value="1"/>
</dbReference>
<dbReference type="PANTHER" id="PTHR13710:SF105">
    <property type="entry name" value="ATP-DEPENDENT DNA HELICASE Q1"/>
    <property type="match status" value="1"/>
</dbReference>
<evidence type="ECO:0000256" key="12">
    <source>
        <dbReference type="ARBA" id="ARBA00023172"/>
    </source>
</evidence>
<evidence type="ECO:0000256" key="10">
    <source>
        <dbReference type="ARBA" id="ARBA00022840"/>
    </source>
</evidence>
<dbReference type="Gene3D" id="1.10.150.80">
    <property type="entry name" value="HRDC domain"/>
    <property type="match status" value="1"/>
</dbReference>
<evidence type="ECO:0000256" key="14">
    <source>
        <dbReference type="ARBA" id="ARBA00023235"/>
    </source>
</evidence>
<dbReference type="SMART" id="SM00956">
    <property type="entry name" value="RQC"/>
    <property type="match status" value="1"/>
</dbReference>
<evidence type="ECO:0000259" key="19">
    <source>
        <dbReference type="PROSITE" id="PS51194"/>
    </source>
</evidence>
<dbReference type="STRING" id="28181.BEN30_14750"/>
<dbReference type="Proteomes" id="UP000095347">
    <property type="component" value="Unassembled WGS sequence"/>
</dbReference>
<keyword evidence="6" id="KW-0227">DNA damage</keyword>
<dbReference type="InterPro" id="IPR006293">
    <property type="entry name" value="DNA_helicase_ATP-dep_RecQ_bac"/>
</dbReference>
<evidence type="ECO:0000259" key="17">
    <source>
        <dbReference type="PROSITE" id="PS50967"/>
    </source>
</evidence>
<dbReference type="EC" id="5.6.2.4" evidence="16"/>
<comment type="cofactor">
    <cofactor evidence="1">
        <name>Mg(2+)</name>
        <dbReference type="ChEBI" id="CHEBI:18420"/>
    </cofactor>
</comment>
<comment type="cofactor">
    <cofactor evidence="2">
        <name>Zn(2+)</name>
        <dbReference type="ChEBI" id="CHEBI:29105"/>
    </cofactor>
</comment>
<dbReference type="Gene3D" id="3.40.50.300">
    <property type="entry name" value="P-loop containing nucleotide triphosphate hydrolases"/>
    <property type="match status" value="2"/>
</dbReference>
<dbReference type="Pfam" id="PF00570">
    <property type="entry name" value="HRDC"/>
    <property type="match status" value="1"/>
</dbReference>
<comment type="catalytic activity">
    <reaction evidence="15">
        <text>Couples ATP hydrolysis with the unwinding of duplex DNA by translocating in the 3'-5' direction.</text>
        <dbReference type="EC" id="5.6.2.4"/>
    </reaction>
</comment>
<dbReference type="GO" id="GO:0006281">
    <property type="term" value="P:DNA repair"/>
    <property type="evidence" value="ECO:0007669"/>
    <property type="project" value="UniProtKB-KW"/>
</dbReference>
<dbReference type="NCBIfam" id="TIGR01389">
    <property type="entry name" value="recQ"/>
    <property type="match status" value="1"/>
</dbReference>
<dbReference type="Pfam" id="PF00270">
    <property type="entry name" value="DEAD"/>
    <property type="match status" value="1"/>
</dbReference>
<accession>A0A1E5Q5E1</accession>
<dbReference type="InterPro" id="IPR010997">
    <property type="entry name" value="HRDC-like_sf"/>
</dbReference>
<keyword evidence="5" id="KW-0547">Nucleotide-binding</keyword>
<dbReference type="SUPFAM" id="SSF52540">
    <property type="entry name" value="P-loop containing nucleoside triphosphate hydrolases"/>
    <property type="match status" value="2"/>
</dbReference>
<dbReference type="PROSITE" id="PS50967">
    <property type="entry name" value="HRDC"/>
    <property type="match status" value="1"/>
</dbReference>
<feature type="domain" description="Helicase C-terminal" evidence="19">
    <location>
        <begin position="212"/>
        <end position="359"/>
    </location>
</feature>
<dbReference type="GO" id="GO:0016787">
    <property type="term" value="F:hydrolase activity"/>
    <property type="evidence" value="ECO:0007669"/>
    <property type="project" value="UniProtKB-KW"/>
</dbReference>
<keyword evidence="8 20" id="KW-0347">Helicase</keyword>
<dbReference type="NCBIfam" id="TIGR00614">
    <property type="entry name" value="recQ_fam"/>
    <property type="match status" value="1"/>
</dbReference>
<dbReference type="CDD" id="cd17920">
    <property type="entry name" value="DEXHc_RecQ"/>
    <property type="match status" value="1"/>
</dbReference>
<dbReference type="RefSeq" id="WP_069958832.1">
    <property type="nucleotide sequence ID" value="NZ_MCGG01000052.1"/>
</dbReference>
<dbReference type="SMART" id="SM00341">
    <property type="entry name" value="HRDC"/>
    <property type="match status" value="1"/>
</dbReference>
<dbReference type="FunFam" id="3.40.50.300:FF:000156">
    <property type="entry name" value="ATP-dependent DNA helicase recQ"/>
    <property type="match status" value="1"/>
</dbReference>
<evidence type="ECO:0000313" key="20">
    <source>
        <dbReference type="EMBL" id="OEJ65373.1"/>
    </source>
</evidence>
<keyword evidence="12" id="KW-0233">DNA recombination</keyword>
<evidence type="ECO:0000256" key="9">
    <source>
        <dbReference type="ARBA" id="ARBA00022833"/>
    </source>
</evidence>
<dbReference type="InterPro" id="IPR001650">
    <property type="entry name" value="Helicase_C-like"/>
</dbReference>
<keyword evidence="10" id="KW-0067">ATP-binding</keyword>
<dbReference type="Pfam" id="PF00271">
    <property type="entry name" value="Helicase_C"/>
    <property type="match status" value="1"/>
</dbReference>
<dbReference type="InterPro" id="IPR014001">
    <property type="entry name" value="Helicase_ATP-bd"/>
</dbReference>
<dbReference type="OrthoDB" id="9760034at2"/>
<feature type="domain" description="HRDC" evidence="17">
    <location>
        <begin position="527"/>
        <end position="601"/>
    </location>
</feature>
<evidence type="ECO:0000256" key="5">
    <source>
        <dbReference type="ARBA" id="ARBA00022741"/>
    </source>
</evidence>
<dbReference type="Pfam" id="PF16124">
    <property type="entry name" value="RecQ_Zn_bind"/>
    <property type="match status" value="1"/>
</dbReference>
<dbReference type="InterPro" id="IPR027417">
    <property type="entry name" value="P-loop_NTPase"/>
</dbReference>
<dbReference type="GO" id="GO:0005737">
    <property type="term" value="C:cytoplasm"/>
    <property type="evidence" value="ECO:0007669"/>
    <property type="project" value="TreeGrafter"/>
</dbReference>
<evidence type="ECO:0000256" key="15">
    <source>
        <dbReference type="ARBA" id="ARBA00034617"/>
    </source>
</evidence>
<dbReference type="Gene3D" id="1.10.10.10">
    <property type="entry name" value="Winged helix-like DNA-binding domain superfamily/Winged helix DNA-binding domain"/>
    <property type="match status" value="1"/>
</dbReference>
<reference evidence="21" key="1">
    <citation type="submission" date="2016-07" db="EMBL/GenBank/DDBJ databases">
        <authorList>
            <person name="Florea S."/>
            <person name="Webb J.S."/>
            <person name="Jaromczyk J."/>
            <person name="Schardl C.L."/>
        </authorList>
    </citation>
    <scope>NUCLEOTIDE SEQUENCE [LARGE SCALE GENOMIC DNA]</scope>
    <source>
        <strain evidence="21">MV-1</strain>
    </source>
</reference>
<dbReference type="InterPro" id="IPR018982">
    <property type="entry name" value="RQC_domain"/>
</dbReference>
<dbReference type="PANTHER" id="PTHR13710">
    <property type="entry name" value="DNA HELICASE RECQ FAMILY MEMBER"/>
    <property type="match status" value="1"/>
</dbReference>
<dbReference type="GO" id="GO:0009378">
    <property type="term" value="F:four-way junction helicase activity"/>
    <property type="evidence" value="ECO:0007669"/>
    <property type="project" value="TreeGrafter"/>
</dbReference>
<dbReference type="GO" id="GO:0006260">
    <property type="term" value="P:DNA replication"/>
    <property type="evidence" value="ECO:0007669"/>
    <property type="project" value="InterPro"/>
</dbReference>
<evidence type="ECO:0000256" key="1">
    <source>
        <dbReference type="ARBA" id="ARBA00001946"/>
    </source>
</evidence>
<dbReference type="FunFam" id="3.40.50.300:FF:001389">
    <property type="entry name" value="ATP-dependent DNA helicase RecQ"/>
    <property type="match status" value="1"/>
</dbReference>
<dbReference type="InterPro" id="IPR044876">
    <property type="entry name" value="HRDC_dom_sf"/>
</dbReference>
<evidence type="ECO:0000256" key="6">
    <source>
        <dbReference type="ARBA" id="ARBA00022763"/>
    </source>
</evidence>
<dbReference type="GO" id="GO:0043138">
    <property type="term" value="F:3'-5' DNA helicase activity"/>
    <property type="evidence" value="ECO:0007669"/>
    <property type="project" value="UniProtKB-EC"/>
</dbReference>
<evidence type="ECO:0000256" key="16">
    <source>
        <dbReference type="NCBIfam" id="TIGR01389"/>
    </source>
</evidence>
<dbReference type="InterPro" id="IPR002121">
    <property type="entry name" value="HRDC_dom"/>
</dbReference>
<evidence type="ECO:0000256" key="13">
    <source>
        <dbReference type="ARBA" id="ARBA00023204"/>
    </source>
</evidence>
<dbReference type="GO" id="GO:0009432">
    <property type="term" value="P:SOS response"/>
    <property type="evidence" value="ECO:0007669"/>
    <property type="project" value="UniProtKB-UniRule"/>
</dbReference>
<dbReference type="InterPro" id="IPR004589">
    <property type="entry name" value="DNA_helicase_ATP-dep_RecQ"/>
</dbReference>
<dbReference type="InterPro" id="IPR011545">
    <property type="entry name" value="DEAD/DEAH_box_helicase_dom"/>
</dbReference>
<keyword evidence="14" id="KW-0413">Isomerase</keyword>
<comment type="caution">
    <text evidence="20">The sequence shown here is derived from an EMBL/GenBank/DDBJ whole genome shotgun (WGS) entry which is preliminary data.</text>
</comment>
<gene>
    <name evidence="20" type="ORF">BEN30_14750</name>
</gene>
<feature type="domain" description="Helicase ATP-binding" evidence="18">
    <location>
        <begin position="23"/>
        <end position="191"/>
    </location>
</feature>
<dbReference type="GO" id="GO:0046872">
    <property type="term" value="F:metal ion binding"/>
    <property type="evidence" value="ECO:0007669"/>
    <property type="project" value="UniProtKB-KW"/>
</dbReference>
<organism evidence="20 21">
    <name type="scientific">Magnetovibrio blakemorei</name>
    <dbReference type="NCBI Taxonomy" id="28181"/>
    <lineage>
        <taxon>Bacteria</taxon>
        <taxon>Pseudomonadati</taxon>
        <taxon>Pseudomonadota</taxon>
        <taxon>Alphaproteobacteria</taxon>
        <taxon>Rhodospirillales</taxon>
        <taxon>Magnetovibrionaceae</taxon>
        <taxon>Magnetovibrio</taxon>
    </lineage>
</organism>
<evidence type="ECO:0000256" key="4">
    <source>
        <dbReference type="ARBA" id="ARBA00022723"/>
    </source>
</evidence>